<dbReference type="Pfam" id="PF03466">
    <property type="entry name" value="LysR_substrate"/>
    <property type="match status" value="1"/>
</dbReference>
<proteinExistence type="inferred from homology"/>
<name>A0ABY4E4M5_9NEIS</name>
<dbReference type="Proteomes" id="UP000832011">
    <property type="component" value="Chromosome"/>
</dbReference>
<dbReference type="PRINTS" id="PR00039">
    <property type="entry name" value="HTHLYSR"/>
</dbReference>
<keyword evidence="4" id="KW-0804">Transcription</keyword>
<evidence type="ECO:0000313" key="7">
    <source>
        <dbReference type="Proteomes" id="UP000832011"/>
    </source>
</evidence>
<sequence length="301" mass="33471">MVDIKTLTMLVEVVRRHSFSAAAEHLFVTQPTISKAINSLEQELGVSLFQKGESGRKREVTLTYMGELIYQHAQNILAEQQKLYATVAQVGSLKKGKLTLGLPPLGSVLLSALIARFHERYPDIQLIFLEVGANGIEQALADKSIDVGILLGAQLRPDFAGISIIESPMYVLSHEHAQWRGREQIALRELQHEPFLLYSDTFTLNNLIVQAAHGAGFEPKVVCKSSQWEFIVKMVESNMGIALLPQVFAEQVAHLHINQAKLVEPQLNWHLSMAWNTTAALSPAAQAWTDIVAANKQHIHF</sequence>
<dbReference type="InterPro" id="IPR036388">
    <property type="entry name" value="WH-like_DNA-bd_sf"/>
</dbReference>
<dbReference type="Gene3D" id="3.40.190.290">
    <property type="match status" value="1"/>
</dbReference>
<dbReference type="PANTHER" id="PTHR30419:SF8">
    <property type="entry name" value="NITROGEN ASSIMILATION TRANSCRIPTIONAL ACTIVATOR-RELATED"/>
    <property type="match status" value="1"/>
</dbReference>
<keyword evidence="7" id="KW-1185">Reference proteome</keyword>
<evidence type="ECO:0000256" key="3">
    <source>
        <dbReference type="ARBA" id="ARBA00023125"/>
    </source>
</evidence>
<dbReference type="InterPro" id="IPR036390">
    <property type="entry name" value="WH_DNA-bd_sf"/>
</dbReference>
<accession>A0ABY4E4M5</accession>
<comment type="similarity">
    <text evidence="1">Belongs to the LysR transcriptional regulatory family.</text>
</comment>
<keyword evidence="3" id="KW-0238">DNA-binding</keyword>
<evidence type="ECO:0000256" key="1">
    <source>
        <dbReference type="ARBA" id="ARBA00009437"/>
    </source>
</evidence>
<dbReference type="SUPFAM" id="SSF53850">
    <property type="entry name" value="Periplasmic binding protein-like II"/>
    <property type="match status" value="1"/>
</dbReference>
<dbReference type="EMBL" id="CP091511">
    <property type="protein sequence ID" value="UOO90697.1"/>
    <property type="molecule type" value="Genomic_DNA"/>
</dbReference>
<dbReference type="InterPro" id="IPR000847">
    <property type="entry name" value="LysR_HTH_N"/>
</dbReference>
<reference evidence="6 7" key="1">
    <citation type="journal article" date="2022" name="Res Sq">
        <title>Evolution of multicellular longitudinally dividing oral cavity symbionts (Neisseriaceae).</title>
        <authorList>
            <person name="Nyongesa S."/>
            <person name="Weber P."/>
            <person name="Bernet E."/>
            <person name="Pullido F."/>
            <person name="Nieckarz M."/>
            <person name="Delaby M."/>
            <person name="Nieves C."/>
            <person name="Viehboeck T."/>
            <person name="Krause N."/>
            <person name="Rivera-Millot A."/>
            <person name="Nakamura A."/>
            <person name="Vischer N."/>
            <person name="VanNieuwenhze M."/>
            <person name="Brun Y."/>
            <person name="Cava F."/>
            <person name="Bulgheresi S."/>
            <person name="Veyrier F."/>
        </authorList>
    </citation>
    <scope>NUCLEOTIDE SEQUENCE [LARGE SCALE GENOMIC DNA]</scope>
    <source>
        <strain evidence="6 7">SN4</strain>
    </source>
</reference>
<dbReference type="SUPFAM" id="SSF46785">
    <property type="entry name" value="Winged helix' DNA-binding domain"/>
    <property type="match status" value="1"/>
</dbReference>
<gene>
    <name evidence="6" type="ORF">LVJ82_06945</name>
</gene>
<dbReference type="PANTHER" id="PTHR30419">
    <property type="entry name" value="HTH-TYPE TRANSCRIPTIONAL REGULATOR YBHD"/>
    <property type="match status" value="1"/>
</dbReference>
<evidence type="ECO:0000313" key="6">
    <source>
        <dbReference type="EMBL" id="UOO90697.1"/>
    </source>
</evidence>
<evidence type="ECO:0000256" key="4">
    <source>
        <dbReference type="ARBA" id="ARBA00023163"/>
    </source>
</evidence>
<dbReference type="Gene3D" id="1.10.10.10">
    <property type="entry name" value="Winged helix-like DNA-binding domain superfamily/Winged helix DNA-binding domain"/>
    <property type="match status" value="1"/>
</dbReference>
<organism evidence="6 7">
    <name type="scientific">Vitreoscilla massiliensis</name>
    <dbReference type="NCBI Taxonomy" id="1689272"/>
    <lineage>
        <taxon>Bacteria</taxon>
        <taxon>Pseudomonadati</taxon>
        <taxon>Pseudomonadota</taxon>
        <taxon>Betaproteobacteria</taxon>
        <taxon>Neisseriales</taxon>
        <taxon>Neisseriaceae</taxon>
        <taxon>Vitreoscilla</taxon>
    </lineage>
</organism>
<dbReference type="InterPro" id="IPR050950">
    <property type="entry name" value="HTH-type_LysR_regulators"/>
</dbReference>
<dbReference type="InterPro" id="IPR005119">
    <property type="entry name" value="LysR_subst-bd"/>
</dbReference>
<evidence type="ECO:0000259" key="5">
    <source>
        <dbReference type="PROSITE" id="PS50931"/>
    </source>
</evidence>
<protein>
    <submittedName>
        <fullName evidence="6">LysR substrate-binding domain-containing protein</fullName>
    </submittedName>
</protein>
<dbReference type="PROSITE" id="PS50931">
    <property type="entry name" value="HTH_LYSR"/>
    <property type="match status" value="1"/>
</dbReference>
<dbReference type="RefSeq" id="WP_058305018.1">
    <property type="nucleotide sequence ID" value="NZ_CABKVG010000005.1"/>
</dbReference>
<feature type="domain" description="HTH lysR-type" evidence="5">
    <location>
        <begin position="2"/>
        <end position="61"/>
    </location>
</feature>
<dbReference type="Pfam" id="PF00126">
    <property type="entry name" value="HTH_1"/>
    <property type="match status" value="1"/>
</dbReference>
<keyword evidence="2" id="KW-0805">Transcription regulation</keyword>
<evidence type="ECO:0000256" key="2">
    <source>
        <dbReference type="ARBA" id="ARBA00023015"/>
    </source>
</evidence>